<protein>
    <submittedName>
        <fullName evidence="1">Uncharacterized protein</fullName>
    </submittedName>
</protein>
<name>A0ACC2DHG3_DIPCM</name>
<gene>
    <name evidence="1" type="ORF">O6H91_06G104700</name>
</gene>
<keyword evidence="2" id="KW-1185">Reference proteome</keyword>
<comment type="caution">
    <text evidence="1">The sequence shown here is derived from an EMBL/GenBank/DDBJ whole genome shotgun (WGS) entry which is preliminary data.</text>
</comment>
<sequence length="539" mass="60535">MAAELRQKVLSSKVLRKIAKQSEGLFRLPESLRSAIAAFIADYPSQEMKRNVARLSVALRKRGSKFSTGQETEKNDQDHELLESMVRISSKDSQKGLVPVHSSVTYEEGHTAAYVASRMPSVYASICRVLYEVFRRIPDFKPSTMLDYGSGPGTAFWALHAVWPDAIVQANAVESSRAMAFACRRLLQDKKVAPSIRYYKNLQDLQRSLPQDERGHDLVISSYALGELQTMKERISTIRQLWALTRDILVLIEPGTPQGSKLIRESRAHILALERKRFLRQKVDGDVSPDRGEGDKKGTAVKQHIMLGNAFVVAPCPHDGVCPMDKTDQWCHFIQRLERTPSQRTTKRLVKTGALRGYEDEKFSFVVLRRGIRPRIQWPLDGVELKLSEDEQQQDQEFKVDDYDSQSDGHSSSEELSSIQTAEDQSDAEESEATSDEKGYGSNDEYSTILASGDQSNAEESEATSGEEGKQVADLGSGWARIVFAPIRRGKHVFLDVCCSTKKDGSEGKLDRLIVSRSQDAVLHKQAKKSRWGDLWPSR</sequence>
<dbReference type="Proteomes" id="UP001162992">
    <property type="component" value="Chromosome 6"/>
</dbReference>
<accession>A0ACC2DHG3</accession>
<dbReference type="EMBL" id="CM055097">
    <property type="protein sequence ID" value="KAJ7553598.1"/>
    <property type="molecule type" value="Genomic_DNA"/>
</dbReference>
<reference evidence="2" key="1">
    <citation type="journal article" date="2024" name="Proc. Natl. Acad. Sci. U.S.A.">
        <title>Extraordinary preservation of gene collinearity over three hundred million years revealed in homosporous lycophytes.</title>
        <authorList>
            <person name="Li C."/>
            <person name="Wickell D."/>
            <person name="Kuo L.Y."/>
            <person name="Chen X."/>
            <person name="Nie B."/>
            <person name="Liao X."/>
            <person name="Peng D."/>
            <person name="Ji J."/>
            <person name="Jenkins J."/>
            <person name="Williams M."/>
            <person name="Shu S."/>
            <person name="Plott C."/>
            <person name="Barry K."/>
            <person name="Rajasekar S."/>
            <person name="Grimwood J."/>
            <person name="Han X."/>
            <person name="Sun S."/>
            <person name="Hou Z."/>
            <person name="He W."/>
            <person name="Dai G."/>
            <person name="Sun C."/>
            <person name="Schmutz J."/>
            <person name="Leebens-Mack J.H."/>
            <person name="Li F.W."/>
            <person name="Wang L."/>
        </authorList>
    </citation>
    <scope>NUCLEOTIDE SEQUENCE [LARGE SCALE GENOMIC DNA]</scope>
    <source>
        <strain evidence="2">cv. PW_Plant_1</strain>
    </source>
</reference>
<evidence type="ECO:0000313" key="1">
    <source>
        <dbReference type="EMBL" id="KAJ7553598.1"/>
    </source>
</evidence>
<organism evidence="1 2">
    <name type="scientific">Diphasiastrum complanatum</name>
    <name type="common">Issler's clubmoss</name>
    <name type="synonym">Lycopodium complanatum</name>
    <dbReference type="NCBI Taxonomy" id="34168"/>
    <lineage>
        <taxon>Eukaryota</taxon>
        <taxon>Viridiplantae</taxon>
        <taxon>Streptophyta</taxon>
        <taxon>Embryophyta</taxon>
        <taxon>Tracheophyta</taxon>
        <taxon>Lycopodiopsida</taxon>
        <taxon>Lycopodiales</taxon>
        <taxon>Lycopodiaceae</taxon>
        <taxon>Lycopodioideae</taxon>
        <taxon>Diphasiastrum</taxon>
    </lineage>
</organism>
<proteinExistence type="predicted"/>
<evidence type="ECO:0000313" key="2">
    <source>
        <dbReference type="Proteomes" id="UP001162992"/>
    </source>
</evidence>